<protein>
    <submittedName>
        <fullName evidence="1">Uncharacterized protein</fullName>
    </submittedName>
</protein>
<organism evidence="1 2">
    <name type="scientific">Microvirga aerilata</name>
    <dbReference type="NCBI Taxonomy" id="670292"/>
    <lineage>
        <taxon>Bacteria</taxon>
        <taxon>Pseudomonadati</taxon>
        <taxon>Pseudomonadota</taxon>
        <taxon>Alphaproteobacteria</taxon>
        <taxon>Hyphomicrobiales</taxon>
        <taxon>Methylobacteriaceae</taxon>
        <taxon>Microvirga</taxon>
    </lineage>
</organism>
<dbReference type="RefSeq" id="WP_202057532.1">
    <property type="nucleotide sequence ID" value="NZ_JAEQMY010000008.1"/>
</dbReference>
<keyword evidence="2" id="KW-1185">Reference proteome</keyword>
<evidence type="ECO:0000313" key="1">
    <source>
        <dbReference type="EMBL" id="MBL0403784.1"/>
    </source>
</evidence>
<gene>
    <name evidence="1" type="ORF">JKG68_07400</name>
</gene>
<dbReference type="EMBL" id="JAEQMY010000008">
    <property type="protein sequence ID" value="MBL0403784.1"/>
    <property type="molecule type" value="Genomic_DNA"/>
</dbReference>
<dbReference type="Proteomes" id="UP000605848">
    <property type="component" value="Unassembled WGS sequence"/>
</dbReference>
<reference evidence="1" key="1">
    <citation type="submission" date="2021-01" db="EMBL/GenBank/DDBJ databases">
        <title>Microvirga sp.</title>
        <authorList>
            <person name="Kim M.K."/>
        </authorList>
    </citation>
    <scope>NUCLEOTIDE SEQUENCE</scope>
    <source>
        <strain evidence="1">5420S-16</strain>
    </source>
</reference>
<comment type="caution">
    <text evidence="1">The sequence shown here is derived from an EMBL/GenBank/DDBJ whole genome shotgun (WGS) entry which is preliminary data.</text>
</comment>
<sequence length="93" mass="10727">MPANTERQSSLVKMSAARSYPSELLPLLQLVLATLADIDFEHQSDIETVRNSSADEWLKKATIRTLEERHQQRRVSYIRQLERLQRQAHALAA</sequence>
<evidence type="ECO:0000313" key="2">
    <source>
        <dbReference type="Proteomes" id="UP000605848"/>
    </source>
</evidence>
<name>A0A937CXD3_9HYPH</name>
<accession>A0A937CXD3</accession>
<dbReference type="AlphaFoldDB" id="A0A937CXD3"/>
<proteinExistence type="predicted"/>